<name>A0A7J8C2U0_ROUAE</name>
<evidence type="ECO:0000256" key="1">
    <source>
        <dbReference type="SAM" id="MobiDB-lite"/>
    </source>
</evidence>
<dbReference type="Proteomes" id="UP000593571">
    <property type="component" value="Unassembled WGS sequence"/>
</dbReference>
<protein>
    <submittedName>
        <fullName evidence="2">Uncharacterized protein</fullName>
    </submittedName>
</protein>
<reference evidence="2 3" key="1">
    <citation type="journal article" date="2020" name="Nature">
        <title>Six reference-quality genomes reveal evolution of bat adaptations.</title>
        <authorList>
            <person name="Jebb D."/>
            <person name="Huang Z."/>
            <person name="Pippel M."/>
            <person name="Hughes G.M."/>
            <person name="Lavrichenko K."/>
            <person name="Devanna P."/>
            <person name="Winkler S."/>
            <person name="Jermiin L.S."/>
            <person name="Skirmuntt E.C."/>
            <person name="Katzourakis A."/>
            <person name="Burkitt-Gray L."/>
            <person name="Ray D.A."/>
            <person name="Sullivan K.A.M."/>
            <person name="Roscito J.G."/>
            <person name="Kirilenko B.M."/>
            <person name="Davalos L.M."/>
            <person name="Corthals A.P."/>
            <person name="Power M.L."/>
            <person name="Jones G."/>
            <person name="Ransome R.D."/>
            <person name="Dechmann D.K.N."/>
            <person name="Locatelli A.G."/>
            <person name="Puechmaille S.J."/>
            <person name="Fedrigo O."/>
            <person name="Jarvis E.D."/>
            <person name="Hiller M."/>
            <person name="Vernes S.C."/>
            <person name="Myers E.W."/>
            <person name="Teeling E.C."/>
        </authorList>
    </citation>
    <scope>NUCLEOTIDE SEQUENCE [LARGE SCALE GENOMIC DNA]</scope>
    <source>
        <strain evidence="2">MRouAeg1</strain>
        <tissue evidence="2">Muscle</tissue>
    </source>
</reference>
<evidence type="ECO:0000313" key="2">
    <source>
        <dbReference type="EMBL" id="KAF6405158.1"/>
    </source>
</evidence>
<feature type="compositionally biased region" description="Pro residues" evidence="1">
    <location>
        <begin position="1"/>
        <end position="13"/>
    </location>
</feature>
<comment type="caution">
    <text evidence="2">The sequence shown here is derived from an EMBL/GenBank/DDBJ whole genome shotgun (WGS) entry which is preliminary data.</text>
</comment>
<accession>A0A7J8C2U0</accession>
<sequence>MPLPLRAAPPPPRQRGRWTGGAEGPSVPGPPSWSPELGSVPAPAPLPAPSRLSRRRGPLGVLPRPFPARHSLPLLALPPSSRVQGCSVWLPFGVGSARRVGSGCGWLSSPPLGPEERGRSAAQSWPPVLQEGRWAVVVRSTPGHCTLQTFIFPAPRPPFSQANKAP</sequence>
<proteinExistence type="predicted"/>
<gene>
    <name evidence="2" type="ORF">HJG63_009468</name>
</gene>
<dbReference type="EMBL" id="JACASE010000015">
    <property type="protein sequence ID" value="KAF6405158.1"/>
    <property type="molecule type" value="Genomic_DNA"/>
</dbReference>
<keyword evidence="3" id="KW-1185">Reference proteome</keyword>
<organism evidence="2 3">
    <name type="scientific">Rousettus aegyptiacus</name>
    <name type="common">Egyptian fruit bat</name>
    <name type="synonym">Pteropus aegyptiacus</name>
    <dbReference type="NCBI Taxonomy" id="9407"/>
    <lineage>
        <taxon>Eukaryota</taxon>
        <taxon>Metazoa</taxon>
        <taxon>Chordata</taxon>
        <taxon>Craniata</taxon>
        <taxon>Vertebrata</taxon>
        <taxon>Euteleostomi</taxon>
        <taxon>Mammalia</taxon>
        <taxon>Eutheria</taxon>
        <taxon>Laurasiatheria</taxon>
        <taxon>Chiroptera</taxon>
        <taxon>Yinpterochiroptera</taxon>
        <taxon>Pteropodoidea</taxon>
        <taxon>Pteropodidae</taxon>
        <taxon>Rousettinae</taxon>
        <taxon>Rousettus</taxon>
    </lineage>
</organism>
<dbReference type="AlphaFoldDB" id="A0A7J8C2U0"/>
<feature type="region of interest" description="Disordered" evidence="1">
    <location>
        <begin position="1"/>
        <end position="61"/>
    </location>
</feature>
<evidence type="ECO:0000313" key="3">
    <source>
        <dbReference type="Proteomes" id="UP000593571"/>
    </source>
</evidence>